<accession>A0A6A5K120</accession>
<keyword evidence="1" id="KW-0732">Signal</keyword>
<proteinExistence type="predicted"/>
<protein>
    <submittedName>
        <fullName evidence="2">Uncharacterized protein</fullName>
    </submittedName>
</protein>
<dbReference type="Proteomes" id="UP000800040">
    <property type="component" value="Unassembled WGS sequence"/>
</dbReference>
<dbReference type="EMBL" id="ML975389">
    <property type="protein sequence ID" value="KAF1830659.1"/>
    <property type="molecule type" value="Genomic_DNA"/>
</dbReference>
<sequence>MKFNSLLVTAAGLLALAGAATINLPGDAVRDAPLQADAITAEQGSVGEYDPATGITVAPPGGGECAMYTCGKNLKKCAKACGKGPHCKPYCECKLHNNSQSLCRVKGCVKAPKDCGKWNKIKRDMDVEASPKRDMTLVQELDPCMGCHRSIENCSRACEGLSDAAKDTCRHYCECTLVTQDIRCKKYNCMPSSECDKGRTD</sequence>
<keyword evidence="3" id="KW-1185">Reference proteome</keyword>
<evidence type="ECO:0000313" key="3">
    <source>
        <dbReference type="Proteomes" id="UP000800040"/>
    </source>
</evidence>
<dbReference type="OrthoDB" id="3675782at2759"/>
<dbReference type="AlphaFoldDB" id="A0A6A5K120"/>
<reference evidence="2" key="1">
    <citation type="submission" date="2020-01" db="EMBL/GenBank/DDBJ databases">
        <authorList>
            <consortium name="DOE Joint Genome Institute"/>
            <person name="Haridas S."/>
            <person name="Albert R."/>
            <person name="Binder M."/>
            <person name="Bloem J."/>
            <person name="Labutti K."/>
            <person name="Salamov A."/>
            <person name="Andreopoulos B."/>
            <person name="Baker S.E."/>
            <person name="Barry K."/>
            <person name="Bills G."/>
            <person name="Bluhm B.H."/>
            <person name="Cannon C."/>
            <person name="Castanera R."/>
            <person name="Culley D.E."/>
            <person name="Daum C."/>
            <person name="Ezra D."/>
            <person name="Gonzalez J.B."/>
            <person name="Henrissat B."/>
            <person name="Kuo A."/>
            <person name="Liang C."/>
            <person name="Lipzen A."/>
            <person name="Lutzoni F."/>
            <person name="Magnuson J."/>
            <person name="Mondo S."/>
            <person name="Nolan M."/>
            <person name="Ohm R."/>
            <person name="Pangilinan J."/>
            <person name="Park H.-J."/>
            <person name="Ramirez L."/>
            <person name="Alfaro M."/>
            <person name="Sun H."/>
            <person name="Tritt A."/>
            <person name="Yoshinaga Y."/>
            <person name="Zwiers L.-H."/>
            <person name="Turgeon B.G."/>
            <person name="Goodwin S.B."/>
            <person name="Spatafora J.W."/>
            <person name="Crous P.W."/>
            <person name="Grigoriev I.V."/>
        </authorList>
    </citation>
    <scope>NUCLEOTIDE SEQUENCE</scope>
    <source>
        <strain evidence="2">P77</strain>
    </source>
</reference>
<evidence type="ECO:0000313" key="2">
    <source>
        <dbReference type="EMBL" id="KAF1830659.1"/>
    </source>
</evidence>
<name>A0A6A5K120_9PLEO</name>
<organism evidence="2 3">
    <name type="scientific">Decorospora gaudefroyi</name>
    <dbReference type="NCBI Taxonomy" id="184978"/>
    <lineage>
        <taxon>Eukaryota</taxon>
        <taxon>Fungi</taxon>
        <taxon>Dikarya</taxon>
        <taxon>Ascomycota</taxon>
        <taxon>Pezizomycotina</taxon>
        <taxon>Dothideomycetes</taxon>
        <taxon>Pleosporomycetidae</taxon>
        <taxon>Pleosporales</taxon>
        <taxon>Pleosporineae</taxon>
        <taxon>Pleosporaceae</taxon>
        <taxon>Decorospora</taxon>
    </lineage>
</organism>
<feature type="chain" id="PRO_5025498205" evidence="1">
    <location>
        <begin position="20"/>
        <end position="201"/>
    </location>
</feature>
<evidence type="ECO:0000256" key="1">
    <source>
        <dbReference type="SAM" id="SignalP"/>
    </source>
</evidence>
<gene>
    <name evidence="2" type="ORF">BDW02DRAFT_601525</name>
</gene>
<feature type="signal peptide" evidence="1">
    <location>
        <begin position="1"/>
        <end position="19"/>
    </location>
</feature>